<evidence type="ECO:0000256" key="15">
    <source>
        <dbReference type="PROSITE-ProRule" id="PRU00043"/>
    </source>
</evidence>
<dbReference type="GO" id="GO:0016323">
    <property type="term" value="C:basolateral plasma membrane"/>
    <property type="evidence" value="ECO:0007669"/>
    <property type="project" value="Ensembl"/>
</dbReference>
<protein>
    <recommendedName>
        <fullName evidence="13">Cadherin-16</fullName>
    </recommendedName>
    <alternativeName>
        <fullName evidence="14">Kidney-specific cadherin</fullName>
    </alternativeName>
</protein>
<feature type="domain" description="Cadherin" evidence="17">
    <location>
        <begin position="592"/>
        <end position="692"/>
    </location>
</feature>
<evidence type="ECO:0000256" key="1">
    <source>
        <dbReference type="ARBA" id="ARBA00004251"/>
    </source>
</evidence>
<proteinExistence type="predicted"/>
<dbReference type="Ensembl" id="ENSANAT00000044193.1">
    <property type="protein sequence ID" value="ENSANAP00000026268.1"/>
    <property type="gene ID" value="ENSANAG00000030845.1"/>
</dbReference>
<dbReference type="AlphaFoldDB" id="A0A2K5DZG5"/>
<keyword evidence="3 16" id="KW-0812">Transmembrane</keyword>
<feature type="domain" description="Cadherin" evidence="17">
    <location>
        <begin position="364"/>
        <end position="476"/>
    </location>
</feature>
<keyword evidence="2" id="KW-1003">Cell membrane</keyword>
<keyword evidence="19" id="KW-1185">Reference proteome</keyword>
<dbReference type="Proteomes" id="UP000233020">
    <property type="component" value="Unplaced"/>
</dbReference>
<dbReference type="PROSITE" id="PS00232">
    <property type="entry name" value="CADHERIN_1"/>
    <property type="match status" value="1"/>
</dbReference>
<evidence type="ECO:0000256" key="7">
    <source>
        <dbReference type="ARBA" id="ARBA00022837"/>
    </source>
</evidence>
<evidence type="ECO:0000256" key="8">
    <source>
        <dbReference type="ARBA" id="ARBA00022889"/>
    </source>
</evidence>
<dbReference type="PROSITE" id="PS50268">
    <property type="entry name" value="CADHERIN_2"/>
    <property type="match status" value="5"/>
</dbReference>
<accession>A0A2K5DZG5</accession>
<dbReference type="FunFam" id="2.60.40.60:FF:000241">
    <property type="entry name" value="Cadherin 16"/>
    <property type="match status" value="1"/>
</dbReference>
<evidence type="ECO:0000256" key="6">
    <source>
        <dbReference type="ARBA" id="ARBA00022737"/>
    </source>
</evidence>
<evidence type="ECO:0000256" key="5">
    <source>
        <dbReference type="ARBA" id="ARBA00022729"/>
    </source>
</evidence>
<dbReference type="InterPro" id="IPR002126">
    <property type="entry name" value="Cadherin-like_dom"/>
</dbReference>
<evidence type="ECO:0000313" key="18">
    <source>
        <dbReference type="Ensembl" id="ENSANAP00000026268.1"/>
    </source>
</evidence>
<feature type="domain" description="Cadherin" evidence="17">
    <location>
        <begin position="154"/>
        <end position="363"/>
    </location>
</feature>
<evidence type="ECO:0000256" key="13">
    <source>
        <dbReference type="ARBA" id="ARBA00069589"/>
    </source>
</evidence>
<dbReference type="SUPFAM" id="SSF49313">
    <property type="entry name" value="Cadherin-like"/>
    <property type="match status" value="6"/>
</dbReference>
<keyword evidence="4" id="KW-0479">Metal-binding</keyword>
<organism evidence="18 19">
    <name type="scientific">Aotus nancymaae</name>
    <name type="common">Ma's night monkey</name>
    <dbReference type="NCBI Taxonomy" id="37293"/>
    <lineage>
        <taxon>Eukaryota</taxon>
        <taxon>Metazoa</taxon>
        <taxon>Chordata</taxon>
        <taxon>Craniata</taxon>
        <taxon>Vertebrata</taxon>
        <taxon>Euteleostomi</taxon>
        <taxon>Mammalia</taxon>
        <taxon>Eutheria</taxon>
        <taxon>Euarchontoglires</taxon>
        <taxon>Primates</taxon>
        <taxon>Haplorrhini</taxon>
        <taxon>Platyrrhini</taxon>
        <taxon>Aotidae</taxon>
        <taxon>Aotus</taxon>
    </lineage>
</organism>
<dbReference type="FunFam" id="2.60.40.60:FF:000159">
    <property type="entry name" value="cadherin-16 isoform X1"/>
    <property type="match status" value="1"/>
</dbReference>
<dbReference type="GeneTree" id="ENSGT00940000161650"/>
<reference evidence="18" key="1">
    <citation type="submission" date="2025-08" db="UniProtKB">
        <authorList>
            <consortium name="Ensembl"/>
        </authorList>
    </citation>
    <scope>IDENTIFICATION</scope>
</reference>
<sequence length="893" mass="97400">MSRCLPQRWSGKGVPCKRKSVQRSVLTMVPAWLWLLCFSIPQAVLEAQLAELSVEVPENYGGNFPLYLMKLLLPREGAEGHIVLSGDSGKAAEGPFAMDPDSGFLLVTRALDREEQAEYQLQVTLETEDGRVLWGPQPVLVHVKDENDQVPHFSQAIYRAQLSQGTRPGIPFLFLEASDQDEPGTANSDFRFHILSQAPAQPFPDMFQLEPRLGALALSPKGSTSLDYTLEGHYQLLVQVKDMGDQASGHQATATVEVSIVESTWVPLEPIHLAENLRVLYPHHIAQVHWSGSDVHYHLESHPLGPFDVDAEGNLYVTRELDREAQAEYLLQVRAWNSRGEDYAAPLELHVLVMDENDNPPVCPPRGPTVSIPEFSPPGTEVTRLSAEDADAPSSPNSHIVYQLLSPEPEDGVERRAFQVETTSGSVTLGGLPLRAGQDILLLVLAMDLAGAEGGLSSTCEVEVTVTDINDHAPEFTTSQIGPISLPEDVEPGTLVATLTATDADLEPAFRLMDFAIERGDTEKTFGLDWEPDSGHVQLRLCKNLSYEAAPSHEVVVVVRSVAELLGPGPGSGATATVTVLVERVIPPPKLDQDSYEASVPISAPAGSLLLTVQPSDPMSRPLRFSLVNDSEGWLCIEKISGEVRTAQFLQGAQPGDIYTVFVEAQDADEPRLSTSAPLVIHFLKAPPAPALTPAPVPSRYLCTPRQDHGVIVSGPSEDSDLASGHSPYSFALGPNPTVQRDWRLQTLNGSHAYLTLALHWVEPREYIVPVVVSHNAQMWQLRVQVIVCRCNVEGQCMRKVGRMKGMPTKLSAVGILVGTLAAIGNGGWALPVWVRAMNGWNHSLQINTFVPMVPPALKKEAPNSLSHYAPAPLIIVIVIIIDNSIYRYMIVH</sequence>
<name>A0A2K5DZG5_AOTNA</name>
<keyword evidence="9 16" id="KW-1133">Transmembrane helix</keyword>
<dbReference type="Pfam" id="PF00028">
    <property type="entry name" value="Cadherin"/>
    <property type="match status" value="3"/>
</dbReference>
<gene>
    <name evidence="18" type="primary">CDH16</name>
</gene>
<keyword evidence="11" id="KW-0325">Glycoprotein</keyword>
<evidence type="ECO:0000256" key="14">
    <source>
        <dbReference type="ARBA" id="ARBA00078798"/>
    </source>
</evidence>
<feature type="domain" description="Cadherin" evidence="17">
    <location>
        <begin position="48"/>
        <end position="153"/>
    </location>
</feature>
<dbReference type="PANTHER" id="PTHR24026:SF126">
    <property type="entry name" value="PROTOCADHERIN FAT 4"/>
    <property type="match status" value="1"/>
</dbReference>
<dbReference type="GO" id="GO:0005509">
    <property type="term" value="F:calcium ion binding"/>
    <property type="evidence" value="ECO:0007669"/>
    <property type="project" value="UniProtKB-UniRule"/>
</dbReference>
<dbReference type="SMART" id="SM00112">
    <property type="entry name" value="CA"/>
    <property type="match status" value="6"/>
</dbReference>
<feature type="transmembrane region" description="Helical" evidence="16">
    <location>
        <begin position="813"/>
        <end position="835"/>
    </location>
</feature>
<dbReference type="FunFam" id="2.60.40.60:FF:000149">
    <property type="entry name" value="cadherin-16 isoform X1"/>
    <property type="match status" value="1"/>
</dbReference>
<dbReference type="InterPro" id="IPR020894">
    <property type="entry name" value="Cadherin_CS"/>
</dbReference>
<evidence type="ECO:0000256" key="3">
    <source>
        <dbReference type="ARBA" id="ARBA00022692"/>
    </source>
</evidence>
<dbReference type="PRINTS" id="PR00205">
    <property type="entry name" value="CADHERIN"/>
</dbReference>
<evidence type="ECO:0000313" key="19">
    <source>
        <dbReference type="Proteomes" id="UP000233020"/>
    </source>
</evidence>
<dbReference type="STRING" id="37293.ENSANAP00000026268"/>
<keyword evidence="6" id="KW-0677">Repeat</keyword>
<evidence type="ECO:0000256" key="12">
    <source>
        <dbReference type="ARBA" id="ARBA00037319"/>
    </source>
</evidence>
<keyword evidence="7 15" id="KW-0106">Calcium</keyword>
<feature type="domain" description="Cadherin" evidence="17">
    <location>
        <begin position="478"/>
        <end position="591"/>
    </location>
</feature>
<dbReference type="FunFam" id="2.60.40.60:FF:000195">
    <property type="entry name" value="Cadherin 16"/>
    <property type="match status" value="1"/>
</dbReference>
<dbReference type="Gene3D" id="2.60.40.60">
    <property type="entry name" value="Cadherins"/>
    <property type="match status" value="7"/>
</dbReference>
<evidence type="ECO:0000256" key="9">
    <source>
        <dbReference type="ARBA" id="ARBA00022989"/>
    </source>
</evidence>
<keyword evidence="8" id="KW-0130">Cell adhesion</keyword>
<evidence type="ECO:0000256" key="11">
    <source>
        <dbReference type="ARBA" id="ARBA00023180"/>
    </source>
</evidence>
<dbReference type="CDD" id="cd11304">
    <property type="entry name" value="Cadherin_repeat"/>
    <property type="match status" value="6"/>
</dbReference>
<dbReference type="FunFam" id="2.60.40.60:FF:000167">
    <property type="entry name" value="Cadherin 16"/>
    <property type="match status" value="1"/>
</dbReference>
<dbReference type="FunFam" id="2.60.40.60:FF:000240">
    <property type="entry name" value="Cadherin 16"/>
    <property type="match status" value="1"/>
</dbReference>
<dbReference type="PANTHER" id="PTHR24026">
    <property type="entry name" value="FAT ATYPICAL CADHERIN-RELATED"/>
    <property type="match status" value="1"/>
</dbReference>
<dbReference type="InterPro" id="IPR015919">
    <property type="entry name" value="Cadherin-like_sf"/>
</dbReference>
<comment type="subcellular location">
    <subcellularLocation>
        <location evidence="1">Cell membrane</location>
        <topology evidence="1">Single-pass type I membrane protein</topology>
    </subcellularLocation>
</comment>
<evidence type="ECO:0000256" key="2">
    <source>
        <dbReference type="ARBA" id="ARBA00022475"/>
    </source>
</evidence>
<feature type="transmembrane region" description="Helical" evidence="16">
    <location>
        <begin position="868"/>
        <end position="887"/>
    </location>
</feature>
<keyword evidence="10 16" id="KW-0472">Membrane</keyword>
<evidence type="ECO:0000256" key="4">
    <source>
        <dbReference type="ARBA" id="ARBA00022723"/>
    </source>
</evidence>
<dbReference type="FunFam" id="2.60.40.60:FF:000187">
    <property type="entry name" value="Cadherin 16"/>
    <property type="match status" value="1"/>
</dbReference>
<dbReference type="GO" id="GO:0007156">
    <property type="term" value="P:homophilic cell adhesion via plasma membrane adhesion molecules"/>
    <property type="evidence" value="ECO:0007669"/>
    <property type="project" value="InterPro"/>
</dbReference>
<comment type="function">
    <text evidence="12">Cadherins are calcium-dependent cell adhesion proteins. They preferentially interact with themselves in a homophilic manner in connecting cells; cadherins may thus contribute to the sorting of heterogeneous cell types.</text>
</comment>
<evidence type="ECO:0000256" key="16">
    <source>
        <dbReference type="SAM" id="Phobius"/>
    </source>
</evidence>
<dbReference type="GO" id="GO:0016339">
    <property type="term" value="P:calcium-dependent cell-cell adhesion via plasma membrane cell adhesion molecules"/>
    <property type="evidence" value="ECO:0007669"/>
    <property type="project" value="Ensembl"/>
</dbReference>
<keyword evidence="5" id="KW-0732">Signal</keyword>
<evidence type="ECO:0000259" key="17">
    <source>
        <dbReference type="PROSITE" id="PS50268"/>
    </source>
</evidence>
<reference evidence="18" key="2">
    <citation type="submission" date="2025-09" db="UniProtKB">
        <authorList>
            <consortium name="Ensembl"/>
        </authorList>
    </citation>
    <scope>IDENTIFICATION</scope>
</reference>
<evidence type="ECO:0000256" key="10">
    <source>
        <dbReference type="ARBA" id="ARBA00023136"/>
    </source>
</evidence>